<dbReference type="PROSITE" id="PS51206">
    <property type="entry name" value="SF3_HELICASE_1"/>
    <property type="match status" value="1"/>
</dbReference>
<gene>
    <name evidence="5" type="ORF">GJQ69_00820</name>
</gene>
<dbReference type="InterPro" id="IPR006500">
    <property type="entry name" value="Helicase_put_C_phage/plasmid"/>
</dbReference>
<evidence type="ECO:0000313" key="5">
    <source>
        <dbReference type="EMBL" id="QKN23157.1"/>
    </source>
</evidence>
<dbReference type="SUPFAM" id="SSF52540">
    <property type="entry name" value="P-loop containing nucleoside triphosphate hydrolases"/>
    <property type="match status" value="1"/>
</dbReference>
<evidence type="ECO:0000259" key="4">
    <source>
        <dbReference type="PROSITE" id="PS51206"/>
    </source>
</evidence>
<evidence type="ECO:0000256" key="2">
    <source>
        <dbReference type="ARBA" id="ARBA00022801"/>
    </source>
</evidence>
<dbReference type="InterPro" id="IPR014015">
    <property type="entry name" value="Helicase_SF3_DNA-vir"/>
</dbReference>
<accession>A0A859DMD9</accession>
<dbReference type="PANTHER" id="PTHR35372">
    <property type="entry name" value="ATP BINDING PROTEIN-RELATED"/>
    <property type="match status" value="1"/>
</dbReference>
<proteinExistence type="predicted"/>
<name>A0A859DMD9_9FIRM</name>
<dbReference type="PANTHER" id="PTHR35372:SF2">
    <property type="entry name" value="SF3 HELICASE DOMAIN-CONTAINING PROTEIN"/>
    <property type="match status" value="1"/>
</dbReference>
<organism evidence="5 6">
    <name type="scientific">Caproicibacterium lactatifermentans</name>
    <dbReference type="NCBI Taxonomy" id="2666138"/>
    <lineage>
        <taxon>Bacteria</taxon>
        <taxon>Bacillati</taxon>
        <taxon>Bacillota</taxon>
        <taxon>Clostridia</taxon>
        <taxon>Eubacteriales</taxon>
        <taxon>Oscillospiraceae</taxon>
        <taxon>Caproicibacterium</taxon>
    </lineage>
</organism>
<evidence type="ECO:0000313" key="6">
    <source>
        <dbReference type="Proteomes" id="UP000501316"/>
    </source>
</evidence>
<dbReference type="InterPro" id="IPR027417">
    <property type="entry name" value="P-loop_NTPase"/>
</dbReference>
<dbReference type="KEGG" id="clf:GJQ69_00820"/>
<keyword evidence="3" id="KW-0067">ATP-binding</keyword>
<evidence type="ECO:0000256" key="3">
    <source>
        <dbReference type="ARBA" id="ARBA00022840"/>
    </source>
</evidence>
<dbReference type="Proteomes" id="UP000501316">
    <property type="component" value="Chromosome"/>
</dbReference>
<dbReference type="Gene3D" id="3.40.50.300">
    <property type="entry name" value="P-loop containing nucleotide triphosphate hydrolases"/>
    <property type="match status" value="1"/>
</dbReference>
<protein>
    <submittedName>
        <fullName evidence="5">DNA primase</fullName>
    </submittedName>
</protein>
<dbReference type="NCBIfam" id="TIGR01613">
    <property type="entry name" value="primase_Cterm"/>
    <property type="match status" value="1"/>
</dbReference>
<dbReference type="GO" id="GO:0005524">
    <property type="term" value="F:ATP binding"/>
    <property type="evidence" value="ECO:0007669"/>
    <property type="project" value="UniProtKB-KW"/>
</dbReference>
<dbReference type="RefSeq" id="WP_174192655.1">
    <property type="nucleotide sequence ID" value="NZ_CP046051.1"/>
</dbReference>
<dbReference type="InterPro" id="IPR045455">
    <property type="entry name" value="NrS-1_pol-like_helicase"/>
</dbReference>
<feature type="domain" description="SF3 helicase" evidence="4">
    <location>
        <begin position="242"/>
        <end position="399"/>
    </location>
</feature>
<dbReference type="EMBL" id="CP046051">
    <property type="protein sequence ID" value="QKN23157.1"/>
    <property type="molecule type" value="Genomic_DNA"/>
</dbReference>
<keyword evidence="1" id="KW-0547">Nucleotide-binding</keyword>
<keyword evidence="2" id="KW-0378">Hydrolase</keyword>
<reference evidence="5 6" key="1">
    <citation type="submission" date="2019-11" db="EMBL/GenBank/DDBJ databases">
        <authorList>
            <person name="Ren C."/>
            <person name="Wang H."/>
            <person name="Xu Y."/>
        </authorList>
    </citation>
    <scope>NUCLEOTIDE SEQUENCE [LARGE SCALE GENOMIC DNA]</scope>
    <source>
        <strain evidence="5 6">LBM 19010</strain>
    </source>
</reference>
<dbReference type="Pfam" id="PF19263">
    <property type="entry name" value="DUF5906"/>
    <property type="match status" value="1"/>
</dbReference>
<sequence length="539" mass="61405">MDNAEDGSNIIGMPEPKIDEILSLLTVRNVVSNETFSVLCMTDNELLKEQRMQKLKIRAAQLGIKSTVFDSFRKAFERDQKAAALKEKAKRDKEDSYINMGAAPYMDGKEIMDKLFYDYFAEEHEEIHCIHGKFYGTSGSIERKAIEAEVQEEIAPFYMKNTARKAKNLTDFIENACYMQPQKPERHTIHVKNGCIEIDKQYSRLFLPEVRFCLNRINASYEPTAPKPEKWLQFLDDLLEPEDQVTLQEYLGYCLLPTTKAQKMLIIIGNGGEGKSIIGAVMKELFGLSNIATGKLNSLEENRFQVANLENKLLFIDDDLCTAACEESAVVKEIVTCDGTMSMEQKGKQSYQGNMYCRLLAFGNQSINTLHDHSEGAYRRRIILTVKPKPPNRVDDKDLKEKLLKERSGILNWMLDGLRTLQLCGYEFSISEKAKANLEQSKRDSFNVIAFLEDDSVIQLGGEGVTAQCSAIYTAYQLWCTDNAEYPVTQKTLINYMEQHANTLKIRYSTHIHKYNHRARGFFGVEIVGTVNRDSSEHA</sequence>
<dbReference type="GO" id="GO:0016787">
    <property type="term" value="F:hydrolase activity"/>
    <property type="evidence" value="ECO:0007669"/>
    <property type="project" value="UniProtKB-KW"/>
</dbReference>
<evidence type="ECO:0000256" key="1">
    <source>
        <dbReference type="ARBA" id="ARBA00022741"/>
    </source>
</evidence>
<dbReference type="AlphaFoldDB" id="A0A859DMD9"/>
<dbReference type="InterPro" id="IPR051620">
    <property type="entry name" value="ORF904-like_C"/>
</dbReference>